<dbReference type="GO" id="GO:0005737">
    <property type="term" value="C:cytoplasm"/>
    <property type="evidence" value="ECO:0007669"/>
    <property type="project" value="TreeGrafter"/>
</dbReference>
<gene>
    <name evidence="1" type="ORF">TPC1_12466</name>
</gene>
<feature type="non-terminal residue" evidence="1">
    <location>
        <position position="1"/>
    </location>
</feature>
<dbReference type="InterPro" id="IPR023333">
    <property type="entry name" value="Proteasome_suB-type"/>
</dbReference>
<accession>A0A146KHP2</accession>
<dbReference type="Gene3D" id="3.60.20.10">
    <property type="entry name" value="Glutamine Phosphoribosylpyrophosphate, subunit 1, domain 1"/>
    <property type="match status" value="1"/>
</dbReference>
<dbReference type="InterPro" id="IPR029055">
    <property type="entry name" value="Ntn_hydrolases_N"/>
</dbReference>
<evidence type="ECO:0000313" key="1">
    <source>
        <dbReference type="EMBL" id="JAP94769.1"/>
    </source>
</evidence>
<keyword evidence="1" id="KW-0647">Proteasome</keyword>
<organism evidence="1">
    <name type="scientific">Trepomonas sp. PC1</name>
    <dbReference type="NCBI Taxonomy" id="1076344"/>
    <lineage>
        <taxon>Eukaryota</taxon>
        <taxon>Metamonada</taxon>
        <taxon>Diplomonadida</taxon>
        <taxon>Hexamitidae</taxon>
        <taxon>Hexamitinae</taxon>
        <taxon>Trepomonas</taxon>
    </lineage>
</organism>
<reference evidence="1" key="1">
    <citation type="submission" date="2015-07" db="EMBL/GenBank/DDBJ databases">
        <title>Adaptation to a free-living lifestyle via gene acquisitions in the diplomonad Trepomonas sp. PC1.</title>
        <authorList>
            <person name="Xu F."/>
            <person name="Jerlstrom-Hultqvist J."/>
            <person name="Kolisko M."/>
            <person name="Simpson A.G.B."/>
            <person name="Roger A.J."/>
            <person name="Svard S.G."/>
            <person name="Andersson J.O."/>
        </authorList>
    </citation>
    <scope>NUCLEOTIDE SEQUENCE</scope>
    <source>
        <strain evidence="1">PC1</strain>
    </source>
</reference>
<protein>
    <submittedName>
        <fullName evidence="1">Proteasome subunit beta type</fullName>
    </submittedName>
</protein>
<proteinExistence type="predicted"/>
<dbReference type="Pfam" id="PF00227">
    <property type="entry name" value="Proteasome"/>
    <property type="match status" value="1"/>
</dbReference>
<dbReference type="PANTHER" id="PTHR32194:SF10">
    <property type="entry name" value="PROTEASOME SUBUNIT BETA TYPE-3"/>
    <property type="match status" value="1"/>
</dbReference>
<dbReference type="GO" id="GO:0005839">
    <property type="term" value="C:proteasome core complex"/>
    <property type="evidence" value="ECO:0007669"/>
    <property type="project" value="InterPro"/>
</dbReference>
<dbReference type="PANTHER" id="PTHR32194">
    <property type="entry name" value="METALLOPROTEASE TLDD"/>
    <property type="match status" value="1"/>
</dbReference>
<dbReference type="SUPFAM" id="SSF56235">
    <property type="entry name" value="N-terminal nucleophile aminohydrolases (Ntn hydrolases)"/>
    <property type="match status" value="1"/>
</dbReference>
<sequence length="203" mass="23157">IENYYGGSIMAMKGKNCVAIATDRRLGNSFQTQTMNEPKISQPSKYSMLALTMFLPDCQMVHKILRSEANIYHLEEDREIRPKQLTRLLSSILYEKRFTGGYYVNPIIAGLNPDFQPYIGAMDSIGAITDGDDWVVDGTAHEYLLGPAQYYYKKDMNQEELLKAVTEIMRAGTNRDAYSGWGIDVWIMDENGVQIYHEDGRMD</sequence>
<dbReference type="PROSITE" id="PS51476">
    <property type="entry name" value="PROTEASOME_BETA_2"/>
    <property type="match status" value="1"/>
</dbReference>
<dbReference type="EMBL" id="GDID01001837">
    <property type="protein sequence ID" value="JAP94769.1"/>
    <property type="molecule type" value="Transcribed_RNA"/>
</dbReference>
<dbReference type="GO" id="GO:0051603">
    <property type="term" value="P:proteolysis involved in protein catabolic process"/>
    <property type="evidence" value="ECO:0007669"/>
    <property type="project" value="InterPro"/>
</dbReference>
<name>A0A146KHP2_9EUKA</name>
<dbReference type="AlphaFoldDB" id="A0A146KHP2"/>
<dbReference type="InterPro" id="IPR001353">
    <property type="entry name" value="Proteasome_sua/b"/>
</dbReference>